<dbReference type="EMBL" id="CMVM020000114">
    <property type="status" value="NOT_ANNOTATED_CDS"/>
    <property type="molecule type" value="Genomic_DNA"/>
</dbReference>
<evidence type="ECO:0000313" key="1">
    <source>
        <dbReference type="EnsemblMetazoa" id="OVOC3443.1"/>
    </source>
</evidence>
<evidence type="ECO:0000313" key="2">
    <source>
        <dbReference type="Proteomes" id="UP000024404"/>
    </source>
</evidence>
<sequence length="69" mass="8477">MEKSIAINEMMGRHKKESWRNFILHLKKILLRIKKDMKRWNNHSDLATLLSEKMKRRNDRPDFLMILID</sequence>
<dbReference type="EnsemblMetazoa" id="OVOC3443.1">
    <property type="protein sequence ID" value="OVOC3443.1"/>
    <property type="gene ID" value="WBGene00240252"/>
</dbReference>
<proteinExistence type="predicted"/>
<accession>A0A8R1XWL5</accession>
<organism evidence="1 2">
    <name type="scientific">Onchocerca volvulus</name>
    <dbReference type="NCBI Taxonomy" id="6282"/>
    <lineage>
        <taxon>Eukaryota</taxon>
        <taxon>Metazoa</taxon>
        <taxon>Ecdysozoa</taxon>
        <taxon>Nematoda</taxon>
        <taxon>Chromadorea</taxon>
        <taxon>Rhabditida</taxon>
        <taxon>Spirurina</taxon>
        <taxon>Spiruromorpha</taxon>
        <taxon>Filarioidea</taxon>
        <taxon>Onchocercidae</taxon>
        <taxon>Onchocerca</taxon>
    </lineage>
</organism>
<dbReference type="Proteomes" id="UP000024404">
    <property type="component" value="Unassembled WGS sequence"/>
</dbReference>
<reference evidence="1" key="2">
    <citation type="submission" date="2022-06" db="UniProtKB">
        <authorList>
            <consortium name="EnsemblMetazoa"/>
        </authorList>
    </citation>
    <scope>IDENTIFICATION</scope>
</reference>
<protein>
    <submittedName>
        <fullName evidence="1">Uncharacterized protein</fullName>
    </submittedName>
</protein>
<keyword evidence="2" id="KW-1185">Reference proteome</keyword>
<reference evidence="2" key="1">
    <citation type="submission" date="2013-10" db="EMBL/GenBank/DDBJ databases">
        <title>Genome sequencing of Onchocerca volvulus.</title>
        <authorList>
            <person name="Cotton J."/>
            <person name="Tsai J."/>
            <person name="Stanley E."/>
            <person name="Tracey A."/>
            <person name="Holroyd N."/>
            <person name="Lustigman S."/>
            <person name="Berriman M."/>
        </authorList>
    </citation>
    <scope>NUCLEOTIDE SEQUENCE</scope>
</reference>
<dbReference type="AlphaFoldDB" id="A0A8R1XWL5"/>
<name>A0A8R1XWL5_ONCVO</name>